<sequence length="1273" mass="138822">MAFAIQHAKQLLQAHRAVQAGEQPFGRLRSPFSSNDGFTYQEVNRVLGEVVDSDGPVGVINALLALGADVNFHMRQKRNKITRKQHDGQRSDLLLRATLRCQAETVNAIAAHADQENLDRALHHAIVRGDLDVVRALLNHGASPVHLHDDFQDAIFQNQVELVELLLSGHRLPCLACRSTGLRIAVKNRSLAIASLLLRYWADVNYDDAVALLRAVEMSRPDLVSVLISGPVRPSPRSLDAAVGKAHDLMGKNDTQEGRQIIETCLSAGAAGPSTTRLMTEGLIVAVQRGHTQFLDTILRLRKPQGQYEAFALLEAIRAGQITTLVKLLEFSPSPASLTVAASQAVKISDARARYATAQLLIQAGATGACTADALVRTVHRLTCTAGEKAPRVSVSDKAVDEQLLRLLLDEGKADVDFGDGEALQGAVQTSCMPIAEAIVARRPSAKSLGAALPWAMNISNKQERQAMVTLLLRHEISPESAGKALVEAFKAETPGLALIETLLTRACVNWNNGEVFIFAIRNFRPEAFRLLLGQGISYKALFTATHEALRCPERPHRRAILGSLLGRLQLDHLNTALKHIILERETDISLASVLLDAGAEATYQDGVCIKNAACHLDMTALRLLAEHSGPNESVFTQAFAAVINRGRQWIAFEHVEIVQLLLRHGASDLVVDKAMVDVVDHLACKDSELADVLLNIFFAAGAQADYENGKAVAIAAGRGDVSLLSRLLSHGATSTTATLALSTAIMAHHEEALLLQMIEVFADQRIAVANVNKSLPGMPSSLLLCLKSYGHSVVLLDRLVSMAGRAGCDLESTVPHQVYSEDPIPRDESRAASAVMEPVSVLMWALLQPAKMISSSVIAALVRHGADVSYTTPKTRVTPLLLAAQSGRCDVATLLLEAGAKISTRDVFGRSALFFASGLGDVNLVTLLLNRHPSNNDGSLHEAARGFHLHVIKLLFDAGHDPNYRSSRHQGRTPLGELALNGAVPHDTATAESAVDALCAAGASPLLKIHGKTTIFLSLDNKANNLPMTRLLLDKLLHRTLNSQENMYQHGVHHHSPTMYVAKGLLHGPASPALLQLLRDHGAEDRYYATMGEPQPPDVRGLPEEFREYENERQARERRIQQAEDEHVRYLRWERENEARGILSRTAQQQQQQQQQQNRNTSYSDSWAMPGAQRPQQRQRQRHSEGARAQKSFADLRHQSHSAGKQQRLELDGTSSPRTRDGGGAAFIWAGKKLQIDHLYQYQQEWPGSPVAAVELETNGRRGVPVGGVVLV</sequence>
<dbReference type="PROSITE" id="PS50297">
    <property type="entry name" value="ANK_REP_REGION"/>
    <property type="match status" value="2"/>
</dbReference>
<dbReference type="PANTHER" id="PTHR24126">
    <property type="entry name" value="ANKYRIN REPEAT, PH AND SEC7 DOMAIN CONTAINING PROTEIN SECG-RELATED"/>
    <property type="match status" value="1"/>
</dbReference>
<dbReference type="EMBL" id="JAULSO010000003">
    <property type="protein sequence ID" value="KAK3685249.1"/>
    <property type="molecule type" value="Genomic_DNA"/>
</dbReference>
<evidence type="ECO:0008006" key="7">
    <source>
        <dbReference type="Google" id="ProtNLM"/>
    </source>
</evidence>
<protein>
    <recommendedName>
        <fullName evidence="7">Ankyrin</fullName>
    </recommendedName>
</protein>
<keyword evidence="1" id="KW-0677">Repeat</keyword>
<dbReference type="Pfam" id="PF00023">
    <property type="entry name" value="Ank"/>
    <property type="match status" value="2"/>
</dbReference>
<organism evidence="5 6">
    <name type="scientific">Podospora appendiculata</name>
    <dbReference type="NCBI Taxonomy" id="314037"/>
    <lineage>
        <taxon>Eukaryota</taxon>
        <taxon>Fungi</taxon>
        <taxon>Dikarya</taxon>
        <taxon>Ascomycota</taxon>
        <taxon>Pezizomycotina</taxon>
        <taxon>Sordariomycetes</taxon>
        <taxon>Sordariomycetidae</taxon>
        <taxon>Sordariales</taxon>
        <taxon>Podosporaceae</taxon>
        <taxon>Podospora</taxon>
    </lineage>
</organism>
<evidence type="ECO:0000256" key="2">
    <source>
        <dbReference type="ARBA" id="ARBA00023043"/>
    </source>
</evidence>
<gene>
    <name evidence="5" type="ORF">B0T22DRAFT_517226</name>
</gene>
<dbReference type="SMART" id="SM00248">
    <property type="entry name" value="ANK"/>
    <property type="match status" value="12"/>
</dbReference>
<feature type="compositionally biased region" description="Low complexity" evidence="4">
    <location>
        <begin position="1149"/>
        <end position="1158"/>
    </location>
</feature>
<feature type="region of interest" description="Disordered" evidence="4">
    <location>
        <begin position="1144"/>
        <end position="1222"/>
    </location>
</feature>
<feature type="compositionally biased region" description="Basic and acidic residues" evidence="4">
    <location>
        <begin position="1183"/>
        <end position="1199"/>
    </location>
</feature>
<feature type="repeat" description="ANK" evidence="3">
    <location>
        <begin position="117"/>
        <end position="143"/>
    </location>
</feature>
<dbReference type="InterPro" id="IPR002110">
    <property type="entry name" value="Ankyrin_rpt"/>
</dbReference>
<keyword evidence="6" id="KW-1185">Reference proteome</keyword>
<dbReference type="InterPro" id="IPR036770">
    <property type="entry name" value="Ankyrin_rpt-contain_sf"/>
</dbReference>
<dbReference type="AlphaFoldDB" id="A0AAE1CA47"/>
<dbReference type="PROSITE" id="PS50088">
    <property type="entry name" value="ANK_REPEAT"/>
    <property type="match status" value="3"/>
</dbReference>
<evidence type="ECO:0000313" key="6">
    <source>
        <dbReference type="Proteomes" id="UP001270362"/>
    </source>
</evidence>
<keyword evidence="2 3" id="KW-0040">ANK repeat</keyword>
<evidence type="ECO:0000256" key="4">
    <source>
        <dbReference type="SAM" id="MobiDB-lite"/>
    </source>
</evidence>
<dbReference type="Proteomes" id="UP001270362">
    <property type="component" value="Unassembled WGS sequence"/>
</dbReference>
<evidence type="ECO:0000313" key="5">
    <source>
        <dbReference type="EMBL" id="KAK3685249.1"/>
    </source>
</evidence>
<dbReference type="Gene3D" id="1.25.40.20">
    <property type="entry name" value="Ankyrin repeat-containing domain"/>
    <property type="match status" value="5"/>
</dbReference>
<evidence type="ECO:0000256" key="1">
    <source>
        <dbReference type="ARBA" id="ARBA00022737"/>
    </source>
</evidence>
<reference evidence="5" key="1">
    <citation type="journal article" date="2023" name="Mol. Phylogenet. Evol.">
        <title>Genome-scale phylogeny and comparative genomics of the fungal order Sordariales.</title>
        <authorList>
            <person name="Hensen N."/>
            <person name="Bonometti L."/>
            <person name="Westerberg I."/>
            <person name="Brannstrom I.O."/>
            <person name="Guillou S."/>
            <person name="Cros-Aarteil S."/>
            <person name="Calhoun S."/>
            <person name="Haridas S."/>
            <person name="Kuo A."/>
            <person name="Mondo S."/>
            <person name="Pangilinan J."/>
            <person name="Riley R."/>
            <person name="LaButti K."/>
            <person name="Andreopoulos B."/>
            <person name="Lipzen A."/>
            <person name="Chen C."/>
            <person name="Yan M."/>
            <person name="Daum C."/>
            <person name="Ng V."/>
            <person name="Clum A."/>
            <person name="Steindorff A."/>
            <person name="Ohm R.A."/>
            <person name="Martin F."/>
            <person name="Silar P."/>
            <person name="Natvig D.O."/>
            <person name="Lalanne C."/>
            <person name="Gautier V."/>
            <person name="Ament-Velasquez S.L."/>
            <person name="Kruys A."/>
            <person name="Hutchinson M.I."/>
            <person name="Powell A.J."/>
            <person name="Barry K."/>
            <person name="Miller A.N."/>
            <person name="Grigoriev I.V."/>
            <person name="Debuchy R."/>
            <person name="Gladieux P."/>
            <person name="Hiltunen Thoren M."/>
            <person name="Johannesson H."/>
        </authorList>
    </citation>
    <scope>NUCLEOTIDE SEQUENCE</scope>
    <source>
        <strain evidence="5">CBS 314.62</strain>
    </source>
</reference>
<reference evidence="5" key="2">
    <citation type="submission" date="2023-06" db="EMBL/GenBank/DDBJ databases">
        <authorList>
            <consortium name="Lawrence Berkeley National Laboratory"/>
            <person name="Haridas S."/>
            <person name="Hensen N."/>
            <person name="Bonometti L."/>
            <person name="Westerberg I."/>
            <person name="Brannstrom I.O."/>
            <person name="Guillou S."/>
            <person name="Cros-Aarteil S."/>
            <person name="Calhoun S."/>
            <person name="Kuo A."/>
            <person name="Mondo S."/>
            <person name="Pangilinan J."/>
            <person name="Riley R."/>
            <person name="Labutti K."/>
            <person name="Andreopoulos B."/>
            <person name="Lipzen A."/>
            <person name="Chen C."/>
            <person name="Yanf M."/>
            <person name="Daum C."/>
            <person name="Ng V."/>
            <person name="Clum A."/>
            <person name="Steindorff A."/>
            <person name="Ohm R."/>
            <person name="Martin F."/>
            <person name="Silar P."/>
            <person name="Natvig D."/>
            <person name="Lalanne C."/>
            <person name="Gautier V."/>
            <person name="Ament-Velasquez S.L."/>
            <person name="Kruys A."/>
            <person name="Hutchinson M.I."/>
            <person name="Powell A.J."/>
            <person name="Barry K."/>
            <person name="Miller A.N."/>
            <person name="Grigoriev I.V."/>
            <person name="Debuchy R."/>
            <person name="Gladieux P."/>
            <person name="Thoren M.H."/>
            <person name="Johannesson H."/>
        </authorList>
    </citation>
    <scope>NUCLEOTIDE SEQUENCE</scope>
    <source>
        <strain evidence="5">CBS 314.62</strain>
    </source>
</reference>
<accession>A0AAE1CA47</accession>
<proteinExistence type="predicted"/>
<dbReference type="SUPFAM" id="SSF48403">
    <property type="entry name" value="Ankyrin repeat"/>
    <property type="match status" value="4"/>
</dbReference>
<feature type="repeat" description="ANK" evidence="3">
    <location>
        <begin position="876"/>
        <end position="908"/>
    </location>
</feature>
<feature type="repeat" description="ANK" evidence="3">
    <location>
        <begin position="936"/>
        <end position="968"/>
    </location>
</feature>
<name>A0AAE1CA47_9PEZI</name>
<comment type="caution">
    <text evidence="5">The sequence shown here is derived from an EMBL/GenBank/DDBJ whole genome shotgun (WGS) entry which is preliminary data.</text>
</comment>
<evidence type="ECO:0000256" key="3">
    <source>
        <dbReference type="PROSITE-ProRule" id="PRU00023"/>
    </source>
</evidence>